<comment type="caution">
    <text evidence="3">The sequence shown here is derived from an EMBL/GenBank/DDBJ whole genome shotgun (WGS) entry which is preliminary data.</text>
</comment>
<dbReference type="Pfam" id="PF22732">
    <property type="entry name" value="MSL3_chromo-like"/>
    <property type="match status" value="1"/>
</dbReference>
<dbReference type="Proteomes" id="UP000443090">
    <property type="component" value="Unassembled WGS sequence"/>
</dbReference>
<organism evidence="3 4">
    <name type="scientific">Lachnellula occidentalis</name>
    <dbReference type="NCBI Taxonomy" id="215460"/>
    <lineage>
        <taxon>Eukaryota</taxon>
        <taxon>Fungi</taxon>
        <taxon>Dikarya</taxon>
        <taxon>Ascomycota</taxon>
        <taxon>Pezizomycotina</taxon>
        <taxon>Leotiomycetes</taxon>
        <taxon>Helotiales</taxon>
        <taxon>Lachnaceae</taxon>
        <taxon>Lachnellula</taxon>
    </lineage>
</organism>
<dbReference type="EMBL" id="QGMI01000008">
    <property type="protein sequence ID" value="TVY49603.1"/>
    <property type="molecule type" value="Genomic_DNA"/>
</dbReference>
<accession>A0A8H8S9L4</accession>
<evidence type="ECO:0000313" key="3">
    <source>
        <dbReference type="EMBL" id="TVY49603.1"/>
    </source>
</evidence>
<dbReference type="InterPro" id="IPR053820">
    <property type="entry name" value="MSL3_chromo-like"/>
</dbReference>
<dbReference type="SUPFAM" id="SSF54160">
    <property type="entry name" value="Chromo domain-like"/>
    <property type="match status" value="1"/>
</dbReference>
<protein>
    <submittedName>
        <fullName evidence="3">Chromatin modification-related protein</fullName>
    </submittedName>
</protein>
<dbReference type="InterPro" id="IPR016197">
    <property type="entry name" value="Chromo-like_dom_sf"/>
</dbReference>
<evidence type="ECO:0000259" key="2">
    <source>
        <dbReference type="Pfam" id="PF22732"/>
    </source>
</evidence>
<gene>
    <name evidence="3" type="primary">eaf3_0</name>
    <name evidence="3" type="ORF">LOCC1_G000379</name>
</gene>
<name>A0A8H8S9L4_9HELO</name>
<evidence type="ECO:0000313" key="4">
    <source>
        <dbReference type="Proteomes" id="UP000443090"/>
    </source>
</evidence>
<dbReference type="OrthoDB" id="124855at2759"/>
<sequence length="105" mass="11983">MAPSKSAAAAPPFSKNERVLCFHHDMLYEAVVLESRATEDNTSWQYKIHYKGWKHTLGSMEKGGRHFQTKTAWLESEELRFYSALHLHLLLKPAPFNLHFSGAGP</sequence>
<dbReference type="Gene3D" id="2.30.30.140">
    <property type="match status" value="1"/>
</dbReference>
<dbReference type="AlphaFoldDB" id="A0A8H8S9L4"/>
<keyword evidence="4" id="KW-1185">Reference proteome</keyword>
<evidence type="ECO:0000256" key="1">
    <source>
        <dbReference type="ARBA" id="ARBA00011353"/>
    </source>
</evidence>
<comment type="subunit">
    <text evidence="1">Component of the NuA4 histone acetyltransferase complex.</text>
</comment>
<feature type="domain" description="MSL3 chromodomain-like" evidence="2">
    <location>
        <begin position="13"/>
        <end position="56"/>
    </location>
</feature>
<proteinExistence type="predicted"/>
<reference evidence="3 4" key="1">
    <citation type="submission" date="2018-05" db="EMBL/GenBank/DDBJ databases">
        <title>Genome sequencing and assembly of the regulated plant pathogen Lachnellula willkommii and related sister species for the development of diagnostic species identification markers.</title>
        <authorList>
            <person name="Giroux E."/>
            <person name="Bilodeau G."/>
        </authorList>
    </citation>
    <scope>NUCLEOTIDE SEQUENCE [LARGE SCALE GENOMIC DNA]</scope>
    <source>
        <strain evidence="3 4">CBS 160.35</strain>
    </source>
</reference>